<keyword evidence="2" id="KW-0732">Signal</keyword>
<keyword evidence="1" id="KW-1015">Disulfide bond</keyword>
<dbReference type="InterPro" id="IPR000436">
    <property type="entry name" value="Sushi_SCR_CCP_dom"/>
</dbReference>
<name>A0A8H3YF60_9TREE</name>
<dbReference type="EMBL" id="BLZA01000016">
    <property type="protein sequence ID" value="GHJ85917.1"/>
    <property type="molecule type" value="Genomic_DNA"/>
</dbReference>
<feature type="chain" id="PRO_5034307875" description="Protein CPL1-like domain-containing protein" evidence="2">
    <location>
        <begin position="24"/>
        <end position="319"/>
    </location>
</feature>
<organism evidence="4 5">
    <name type="scientific">Naganishia liquefaciens</name>
    <dbReference type="NCBI Taxonomy" id="104408"/>
    <lineage>
        <taxon>Eukaryota</taxon>
        <taxon>Fungi</taxon>
        <taxon>Dikarya</taxon>
        <taxon>Basidiomycota</taxon>
        <taxon>Agaricomycotina</taxon>
        <taxon>Tremellomycetes</taxon>
        <taxon>Filobasidiales</taxon>
        <taxon>Filobasidiaceae</taxon>
        <taxon>Naganishia</taxon>
    </lineage>
</organism>
<accession>A0A8H3YF60</accession>
<evidence type="ECO:0000256" key="1">
    <source>
        <dbReference type="ARBA" id="ARBA00023157"/>
    </source>
</evidence>
<feature type="domain" description="Protein CPL1-like" evidence="3">
    <location>
        <begin position="246"/>
        <end position="306"/>
    </location>
</feature>
<feature type="signal peptide" evidence="2">
    <location>
        <begin position="1"/>
        <end position="23"/>
    </location>
</feature>
<dbReference type="Proteomes" id="UP000620104">
    <property type="component" value="Unassembled WGS sequence"/>
</dbReference>
<dbReference type="InterPro" id="IPR038955">
    <property type="entry name" value="PriA/CPL1_fungi"/>
</dbReference>
<dbReference type="OrthoDB" id="439917at2759"/>
<evidence type="ECO:0000256" key="2">
    <source>
        <dbReference type="SAM" id="SignalP"/>
    </source>
</evidence>
<dbReference type="Pfam" id="PF21671">
    <property type="entry name" value="CPL1-like"/>
    <property type="match status" value="1"/>
</dbReference>
<reference evidence="4" key="1">
    <citation type="submission" date="2020-07" db="EMBL/GenBank/DDBJ databases">
        <title>Draft Genome Sequence of a Deep-Sea Yeast, Naganishia (Cryptococcus) liquefaciens strain N6.</title>
        <authorList>
            <person name="Han Y.W."/>
            <person name="Kajitani R."/>
            <person name="Morimoto H."/>
            <person name="Parhat M."/>
            <person name="Tsubouchi H."/>
            <person name="Bakenova O."/>
            <person name="Ogata M."/>
            <person name="Argunhan B."/>
            <person name="Aoki R."/>
            <person name="Kajiwara S."/>
            <person name="Itoh T."/>
            <person name="Iwasaki H."/>
        </authorList>
    </citation>
    <scope>NUCLEOTIDE SEQUENCE</scope>
    <source>
        <strain evidence="4">N6</strain>
    </source>
</reference>
<dbReference type="AlphaFoldDB" id="A0A8H3YF60"/>
<evidence type="ECO:0000313" key="4">
    <source>
        <dbReference type="EMBL" id="GHJ85917.1"/>
    </source>
</evidence>
<sequence>MRFLQPYLCVFFEALALLLAVSAAPLEASSTTKISPQRDTSDRLKRRQEVVRGTVCATVPIRISVGLMRLVKAVGIIFPSASLRFLFQTLIDGICLCTQAGVLTPDSVARLDAQISSGGVLGGLLTMVVNLVGGLTNLLGLGRIAGQNAVASRAATCPYPANSSPLCTGGNTLPGTTCSFQCNTGYKLCGTSYCIADTASCVSGIPGRRSQLLPPSMDNAASLCPVGLEACYTSHASLSLGKPVGWECIDTSSDLESCGGCEWPVSGKDQGEDCSSLEGVSEVACTRGKCEASSCMRGFVLNGTQCVSSAIKPFWATVL</sequence>
<comment type="caution">
    <text evidence="4">The sequence shown here is derived from an EMBL/GenBank/DDBJ whole genome shotgun (WGS) entry which is preliminary data.</text>
</comment>
<dbReference type="PANTHER" id="PTHR35192">
    <property type="entry name" value="PROTEIN, PUTATIVE-RELATED"/>
    <property type="match status" value="1"/>
</dbReference>
<dbReference type="CDD" id="cd00033">
    <property type="entry name" value="CCP"/>
    <property type="match status" value="1"/>
</dbReference>
<evidence type="ECO:0000313" key="5">
    <source>
        <dbReference type="Proteomes" id="UP000620104"/>
    </source>
</evidence>
<dbReference type="InterPro" id="IPR048661">
    <property type="entry name" value="CPL1-like"/>
</dbReference>
<proteinExistence type="predicted"/>
<keyword evidence="5" id="KW-1185">Reference proteome</keyword>
<gene>
    <name evidence="4" type="ORF">NliqN6_2319</name>
</gene>
<evidence type="ECO:0000259" key="3">
    <source>
        <dbReference type="Pfam" id="PF21671"/>
    </source>
</evidence>
<dbReference type="PANTHER" id="PTHR35192:SF2">
    <property type="entry name" value="APPLE DOMAIN-CONTAINING PROTEIN"/>
    <property type="match status" value="1"/>
</dbReference>
<protein>
    <recommendedName>
        <fullName evidence="3">Protein CPL1-like domain-containing protein</fullName>
    </recommendedName>
</protein>